<feature type="compositionally biased region" description="Acidic residues" evidence="13">
    <location>
        <begin position="356"/>
        <end position="368"/>
    </location>
</feature>
<feature type="domain" description="C2H2-type" evidence="14">
    <location>
        <begin position="530"/>
        <end position="557"/>
    </location>
</feature>
<feature type="domain" description="ZAD" evidence="15">
    <location>
        <begin position="53"/>
        <end position="128"/>
    </location>
</feature>
<comment type="similarity">
    <text evidence="10">Belongs to the snail C2H2-type zinc-finger protein family.</text>
</comment>
<dbReference type="GO" id="GO:0005634">
    <property type="term" value="C:nucleus"/>
    <property type="evidence" value="ECO:0007669"/>
    <property type="project" value="UniProtKB-SubCell"/>
</dbReference>
<dbReference type="FunFam" id="3.30.160.60:FF:000624">
    <property type="entry name" value="zinc finger protein 697"/>
    <property type="match status" value="1"/>
</dbReference>
<dbReference type="FunFam" id="3.30.160.60:FF:000100">
    <property type="entry name" value="Zinc finger 45-like"/>
    <property type="match status" value="1"/>
</dbReference>
<feature type="region of interest" description="Disordered" evidence="13">
    <location>
        <begin position="341"/>
        <end position="410"/>
    </location>
</feature>
<dbReference type="InterPro" id="IPR013087">
    <property type="entry name" value="Znf_C2H2_type"/>
</dbReference>
<feature type="binding site" evidence="12">
    <location>
        <position position="55"/>
    </location>
    <ligand>
        <name>Zn(2+)</name>
        <dbReference type="ChEBI" id="CHEBI:29105"/>
    </ligand>
</feature>
<keyword evidence="16" id="KW-1185">Reference proteome</keyword>
<feature type="compositionally biased region" description="Acidic residues" evidence="13">
    <location>
        <begin position="386"/>
        <end position="403"/>
    </location>
</feature>
<sequence>MAETARSGVNERRAPNDAGSSPAWVKQRTRPRARLASRTGVLHGKMSSLDYLDLCRLCLVKDRVSVPIFEGEGDVRQIFLKIAACLPVKVAREDKLPKKICDDCVYKVELFYQFWNTTANAEKQLLQWLGEVGLEEKQGYVTGVLNPSVMKQEQNSESRLDSNVMQQVSGHQDNMGGMTMIDNMGLGMPIMIPSGNQQQITSVPMDTSGNSVQTVRPVQQAVVAVAGPSAQPNHQEQLAQNQGSASATAGTGTNPTTATPTVVTASISHQDDEEDTTDEDENSDEECDADEGLPVKEESEEDPSNNRTIEPTTFVNVSLACDEAGPSGLQQQKITEMPEMSMPQAADGDPKSGSPVEEEEEEETESEELVSGRREEEELSKMKEEPVDESIDDEEEYQLEESTEITSSRRSDVVFQEDPISFVDDSSKTNNKYSRSVKRERGCAAAPHDYTKSKGYEAQDIGFGITYESIETTKREASSASSVTTDGATVAAESAVSENRLYQCQICAKRFRSKNLFEGHLVAHSDARPYQCDVCNKSFKRTNTLAVHKRIHTRERNFVCDVCGRAFVQASQLATHHRRHFEKYTRFCEICSKGFFTNAELHGHMNVKHEAKEHVCQVCAKSFPNNHTLARHLKMHDPNFKPVKHQCEFCGKTFAYKNSLVVHVKSHTGENKFDCHLCGKSVSSKGSLQDHLRLHGGEKSLVCDVCGKAFHKRTTLVVHKRTHTGEKPYSCDTCGKSFTQHSTLVIHKRYHTGQRPYQCSYCAKSFVSRALLNAHTKVHVVNVMIVQPV</sequence>
<dbReference type="AlphaFoldDB" id="A0AAJ7BN67"/>
<evidence type="ECO:0000256" key="1">
    <source>
        <dbReference type="ARBA" id="ARBA00004123"/>
    </source>
</evidence>
<dbReference type="FunFam" id="3.30.160.60:FF:000295">
    <property type="entry name" value="zinc finger protein 19"/>
    <property type="match status" value="1"/>
</dbReference>
<dbReference type="SMART" id="SM00868">
    <property type="entry name" value="zf-AD"/>
    <property type="match status" value="1"/>
</dbReference>
<evidence type="ECO:0000256" key="10">
    <source>
        <dbReference type="ARBA" id="ARBA00037948"/>
    </source>
</evidence>
<keyword evidence="7" id="KW-0805">Transcription regulation</keyword>
<evidence type="ECO:0000313" key="17">
    <source>
        <dbReference type="RefSeq" id="XP_015589819.2"/>
    </source>
</evidence>
<dbReference type="FunFam" id="3.30.160.60:FF:000744">
    <property type="entry name" value="zinc finger E-box-binding homeobox 1"/>
    <property type="match status" value="1"/>
</dbReference>
<comment type="similarity">
    <text evidence="2">Belongs to the krueppel C2H2-type zinc-finger protein family.</text>
</comment>
<dbReference type="GeneID" id="107265174"/>
<evidence type="ECO:0000259" key="15">
    <source>
        <dbReference type="PROSITE" id="PS51915"/>
    </source>
</evidence>
<feature type="domain" description="C2H2-type" evidence="14">
    <location>
        <begin position="645"/>
        <end position="672"/>
    </location>
</feature>
<dbReference type="Gene3D" id="3.40.1800.20">
    <property type="match status" value="1"/>
</dbReference>
<dbReference type="Proteomes" id="UP000694920">
    <property type="component" value="Unplaced"/>
</dbReference>
<dbReference type="GO" id="GO:0000981">
    <property type="term" value="F:DNA-binding transcription factor activity, RNA polymerase II-specific"/>
    <property type="evidence" value="ECO:0007669"/>
    <property type="project" value="TreeGrafter"/>
</dbReference>
<dbReference type="Pfam" id="PF00096">
    <property type="entry name" value="zf-C2H2"/>
    <property type="match status" value="7"/>
</dbReference>
<keyword evidence="6 12" id="KW-0862">Zinc</keyword>
<dbReference type="Pfam" id="PF07776">
    <property type="entry name" value="zf-AD"/>
    <property type="match status" value="1"/>
</dbReference>
<dbReference type="Pfam" id="PF13894">
    <property type="entry name" value="zf-C2H2_4"/>
    <property type="match status" value="1"/>
</dbReference>
<evidence type="ECO:0000256" key="5">
    <source>
        <dbReference type="ARBA" id="ARBA00022771"/>
    </source>
</evidence>
<dbReference type="FunFam" id="3.30.160.60:FF:000110">
    <property type="entry name" value="Zinc finger protein-like"/>
    <property type="match status" value="1"/>
</dbReference>
<feature type="domain" description="C2H2-type" evidence="14">
    <location>
        <begin position="673"/>
        <end position="700"/>
    </location>
</feature>
<keyword evidence="4" id="KW-0677">Repeat</keyword>
<evidence type="ECO:0000256" key="11">
    <source>
        <dbReference type="PROSITE-ProRule" id="PRU00042"/>
    </source>
</evidence>
<feature type="binding site" evidence="12">
    <location>
        <position position="101"/>
    </location>
    <ligand>
        <name>Zn(2+)</name>
        <dbReference type="ChEBI" id="CHEBI:29105"/>
    </ligand>
</feature>
<evidence type="ECO:0000256" key="12">
    <source>
        <dbReference type="PROSITE-ProRule" id="PRU01263"/>
    </source>
</evidence>
<dbReference type="InterPro" id="IPR036236">
    <property type="entry name" value="Znf_C2H2_sf"/>
</dbReference>
<keyword evidence="8" id="KW-0804">Transcription</keyword>
<comment type="subcellular location">
    <subcellularLocation>
        <location evidence="1">Nucleus</location>
    </subcellularLocation>
</comment>
<evidence type="ECO:0000259" key="14">
    <source>
        <dbReference type="PROSITE" id="PS50157"/>
    </source>
</evidence>
<keyword evidence="3 12" id="KW-0479">Metal-binding</keyword>
<feature type="compositionally biased region" description="Basic and acidic residues" evidence="13">
    <location>
        <begin position="370"/>
        <end position="385"/>
    </location>
</feature>
<dbReference type="PROSITE" id="PS00028">
    <property type="entry name" value="ZINC_FINGER_C2H2_1"/>
    <property type="match status" value="10"/>
</dbReference>
<accession>A0AAJ7BN67</accession>
<feature type="binding site" evidence="12">
    <location>
        <position position="58"/>
    </location>
    <ligand>
        <name>Zn(2+)</name>
        <dbReference type="ChEBI" id="CHEBI:29105"/>
    </ligand>
</feature>
<dbReference type="PROSITE" id="PS50157">
    <property type="entry name" value="ZINC_FINGER_C2H2_2"/>
    <property type="match status" value="10"/>
</dbReference>
<feature type="region of interest" description="Disordered" evidence="13">
    <location>
        <begin position="227"/>
        <end position="311"/>
    </location>
</feature>
<dbReference type="SUPFAM" id="SSF57716">
    <property type="entry name" value="Glucocorticoid receptor-like (DNA-binding domain)"/>
    <property type="match status" value="1"/>
</dbReference>
<evidence type="ECO:0000256" key="9">
    <source>
        <dbReference type="ARBA" id="ARBA00023242"/>
    </source>
</evidence>
<protein>
    <submittedName>
        <fullName evidence="17">Zinc finger protein 587 isoform X11</fullName>
    </submittedName>
</protein>
<reference evidence="17" key="1">
    <citation type="submission" date="2025-08" db="UniProtKB">
        <authorList>
            <consortium name="RefSeq"/>
        </authorList>
    </citation>
    <scope>IDENTIFICATION</scope>
</reference>
<keyword evidence="5 11" id="KW-0863">Zinc-finger</keyword>
<feature type="domain" description="C2H2-type" evidence="14">
    <location>
        <begin position="729"/>
        <end position="756"/>
    </location>
</feature>
<dbReference type="PROSITE" id="PS51915">
    <property type="entry name" value="ZAD"/>
    <property type="match status" value="1"/>
</dbReference>
<keyword evidence="9" id="KW-0539">Nucleus</keyword>
<name>A0AAJ7BN67_CEPCN</name>
<feature type="compositionally biased region" description="Polar residues" evidence="13">
    <location>
        <begin position="233"/>
        <end position="242"/>
    </location>
</feature>
<dbReference type="InterPro" id="IPR012934">
    <property type="entry name" value="Znf_AD"/>
</dbReference>
<feature type="domain" description="C2H2-type" evidence="14">
    <location>
        <begin position="757"/>
        <end position="779"/>
    </location>
</feature>
<feature type="domain" description="C2H2-type" evidence="14">
    <location>
        <begin position="558"/>
        <end position="585"/>
    </location>
</feature>
<feature type="domain" description="C2H2-type" evidence="14">
    <location>
        <begin position="586"/>
        <end position="614"/>
    </location>
</feature>
<organism evidence="16 17">
    <name type="scientific">Cephus cinctus</name>
    <name type="common">Wheat stem sawfly</name>
    <dbReference type="NCBI Taxonomy" id="211228"/>
    <lineage>
        <taxon>Eukaryota</taxon>
        <taxon>Metazoa</taxon>
        <taxon>Ecdysozoa</taxon>
        <taxon>Arthropoda</taxon>
        <taxon>Hexapoda</taxon>
        <taxon>Insecta</taxon>
        <taxon>Pterygota</taxon>
        <taxon>Neoptera</taxon>
        <taxon>Endopterygota</taxon>
        <taxon>Hymenoptera</taxon>
        <taxon>Cephoidea</taxon>
        <taxon>Cephidae</taxon>
        <taxon>Cephus</taxon>
    </lineage>
</organism>
<feature type="domain" description="C2H2-type" evidence="14">
    <location>
        <begin position="614"/>
        <end position="636"/>
    </location>
</feature>
<dbReference type="RefSeq" id="XP_015589819.2">
    <property type="nucleotide sequence ID" value="XM_015734333.2"/>
</dbReference>
<feature type="domain" description="C2H2-type" evidence="14">
    <location>
        <begin position="701"/>
        <end position="728"/>
    </location>
</feature>
<dbReference type="GO" id="GO:0000978">
    <property type="term" value="F:RNA polymerase II cis-regulatory region sequence-specific DNA binding"/>
    <property type="evidence" value="ECO:0007669"/>
    <property type="project" value="TreeGrafter"/>
</dbReference>
<evidence type="ECO:0000256" key="6">
    <source>
        <dbReference type="ARBA" id="ARBA00022833"/>
    </source>
</evidence>
<evidence type="ECO:0000256" key="8">
    <source>
        <dbReference type="ARBA" id="ARBA00023163"/>
    </source>
</evidence>
<dbReference type="PANTHER" id="PTHR24388:SF104">
    <property type="entry name" value="AT-RICH BINDING PROTEIN-RELATED"/>
    <property type="match status" value="1"/>
</dbReference>
<evidence type="ECO:0000256" key="2">
    <source>
        <dbReference type="ARBA" id="ARBA00006991"/>
    </source>
</evidence>
<dbReference type="PANTHER" id="PTHR24388">
    <property type="entry name" value="ZINC FINGER PROTEIN"/>
    <property type="match status" value="1"/>
</dbReference>
<proteinExistence type="inferred from homology"/>
<evidence type="ECO:0000256" key="4">
    <source>
        <dbReference type="ARBA" id="ARBA00022737"/>
    </source>
</evidence>
<dbReference type="GO" id="GO:0008270">
    <property type="term" value="F:zinc ion binding"/>
    <property type="evidence" value="ECO:0007669"/>
    <property type="project" value="UniProtKB-UniRule"/>
</dbReference>
<gene>
    <name evidence="17" type="primary">LOC107265174</name>
</gene>
<dbReference type="FunFam" id="3.30.160.60:FF:000017">
    <property type="entry name" value="zinc finger protein 62 homolog"/>
    <property type="match status" value="1"/>
</dbReference>
<feature type="compositionally biased region" description="Low complexity" evidence="13">
    <location>
        <begin position="243"/>
        <end position="266"/>
    </location>
</feature>
<feature type="compositionally biased region" description="Acidic residues" evidence="13">
    <location>
        <begin position="271"/>
        <end position="291"/>
    </location>
</feature>
<evidence type="ECO:0000313" key="16">
    <source>
        <dbReference type="Proteomes" id="UP000694920"/>
    </source>
</evidence>
<feature type="domain" description="C2H2-type" evidence="14">
    <location>
        <begin position="502"/>
        <end position="529"/>
    </location>
</feature>
<dbReference type="SMART" id="SM00355">
    <property type="entry name" value="ZnF_C2H2"/>
    <property type="match status" value="10"/>
</dbReference>
<evidence type="ECO:0000256" key="13">
    <source>
        <dbReference type="SAM" id="MobiDB-lite"/>
    </source>
</evidence>
<dbReference type="Gene3D" id="3.30.160.60">
    <property type="entry name" value="Classic Zinc Finger"/>
    <property type="match status" value="8"/>
</dbReference>
<dbReference type="InterPro" id="IPR050527">
    <property type="entry name" value="Snail/Krueppel_Znf"/>
</dbReference>
<evidence type="ECO:0000256" key="7">
    <source>
        <dbReference type="ARBA" id="ARBA00023015"/>
    </source>
</evidence>
<feature type="region of interest" description="Disordered" evidence="13">
    <location>
        <begin position="1"/>
        <end position="31"/>
    </location>
</feature>
<feature type="binding site" evidence="12">
    <location>
        <position position="104"/>
    </location>
    <ligand>
        <name>Zn(2+)</name>
        <dbReference type="ChEBI" id="CHEBI:29105"/>
    </ligand>
</feature>
<evidence type="ECO:0000256" key="3">
    <source>
        <dbReference type="ARBA" id="ARBA00022723"/>
    </source>
</evidence>
<dbReference type="SUPFAM" id="SSF57667">
    <property type="entry name" value="beta-beta-alpha zinc fingers"/>
    <property type="match status" value="6"/>
</dbReference>
<dbReference type="GO" id="GO:0048598">
    <property type="term" value="P:embryonic morphogenesis"/>
    <property type="evidence" value="ECO:0007669"/>
    <property type="project" value="UniProtKB-ARBA"/>
</dbReference>
<dbReference type="FunFam" id="3.30.160.60:FF:000065">
    <property type="entry name" value="B-cell CLL/lymphoma 6, member B"/>
    <property type="match status" value="1"/>
</dbReference>